<dbReference type="InterPro" id="IPR020215">
    <property type="entry name" value="EbsA-like"/>
</dbReference>
<sequence>MQKNNDRYFYQPDLYSMIIFWSWTFVLLFISGTGWLEITHVQWFTIAMFILFLLITFLGIWRRQLIVDQKQQTITLRGVLPGQKRVLPFKQISQVRQRKHRLIFTVEPVKQQFSIHVGQRAQHRIIKLLS</sequence>
<proteinExistence type="predicted"/>
<keyword evidence="2" id="KW-1185">Reference proteome</keyword>
<dbReference type="Pfam" id="PF17255">
    <property type="entry name" value="EbsA"/>
    <property type="match status" value="1"/>
</dbReference>
<dbReference type="AlphaFoldDB" id="A0A192H3Y1"/>
<organism evidence="1 2">
    <name type="scientific">Loigolactobacillus backii</name>
    <dbReference type="NCBI Taxonomy" id="375175"/>
    <lineage>
        <taxon>Bacteria</taxon>
        <taxon>Bacillati</taxon>
        <taxon>Bacillota</taxon>
        <taxon>Bacilli</taxon>
        <taxon>Lactobacillales</taxon>
        <taxon>Lactobacillaceae</taxon>
        <taxon>Loigolactobacillus</taxon>
    </lineage>
</organism>
<evidence type="ECO:0000313" key="2">
    <source>
        <dbReference type="Proteomes" id="UP000078582"/>
    </source>
</evidence>
<dbReference type="Proteomes" id="UP000078582">
    <property type="component" value="Chromosome"/>
</dbReference>
<gene>
    <name evidence="1" type="ORF">AYR53_09230</name>
</gene>
<dbReference type="GeneID" id="42982437"/>
<dbReference type="OrthoDB" id="2249688at2"/>
<name>A0A192H3Y1_9LACO</name>
<accession>A0A192H3Y1</accession>
<dbReference type="EMBL" id="CP014873">
    <property type="protein sequence ID" value="ANK62927.1"/>
    <property type="molecule type" value="Genomic_DNA"/>
</dbReference>
<evidence type="ECO:0000313" key="1">
    <source>
        <dbReference type="EMBL" id="ANK62927.1"/>
    </source>
</evidence>
<dbReference type="RefSeq" id="WP_068280616.1">
    <property type="nucleotide sequence ID" value="NZ_CP014623.1"/>
</dbReference>
<reference evidence="1 2" key="1">
    <citation type="submission" date="2016-03" db="EMBL/GenBank/DDBJ databases">
        <title>Pediococcus and Lactobacillus from brewery environment - whole genome sequencing and assembly.</title>
        <authorList>
            <person name="Behr J."/>
            <person name="Geissler A.J."/>
            <person name="Vogel R.F."/>
        </authorList>
    </citation>
    <scope>NUCLEOTIDE SEQUENCE [LARGE SCALE GENOMIC DNA]</scope>
    <source>
        <strain evidence="1 2">TMW 1.1989</strain>
    </source>
</reference>
<protein>
    <submittedName>
        <fullName evidence="1">Uncharacterized protein</fullName>
    </submittedName>
</protein>
<dbReference type="STRING" id="375175.AYR53_09230"/>